<gene>
    <name evidence="7" type="ORF">ACFOHJ_22740</name>
</gene>
<dbReference type="Pfam" id="PF01522">
    <property type="entry name" value="Polysacc_deac_1"/>
    <property type="match status" value="1"/>
</dbReference>
<evidence type="ECO:0000256" key="3">
    <source>
        <dbReference type="ARBA" id="ARBA00020071"/>
    </source>
</evidence>
<name>A0ABV7KGW0_9HYPH</name>
<evidence type="ECO:0000256" key="1">
    <source>
        <dbReference type="ARBA" id="ARBA00003236"/>
    </source>
</evidence>
<proteinExistence type="inferred from homology"/>
<dbReference type="EMBL" id="JBHRTK010000031">
    <property type="protein sequence ID" value="MFC3209041.1"/>
    <property type="molecule type" value="Genomic_DNA"/>
</dbReference>
<evidence type="ECO:0000259" key="6">
    <source>
        <dbReference type="PROSITE" id="PS51677"/>
    </source>
</evidence>
<dbReference type="InterPro" id="IPR002509">
    <property type="entry name" value="NODB_dom"/>
</dbReference>
<dbReference type="Gene3D" id="3.20.20.370">
    <property type="entry name" value="Glycoside hydrolase/deacetylase"/>
    <property type="match status" value="1"/>
</dbReference>
<feature type="domain" description="NodB homology" evidence="6">
    <location>
        <begin position="40"/>
        <end position="230"/>
    </location>
</feature>
<evidence type="ECO:0000256" key="5">
    <source>
        <dbReference type="SAM" id="SignalP"/>
    </source>
</evidence>
<organism evidence="7 8">
    <name type="scientific">Aquamicrobium soli</name>
    <dbReference type="NCBI Taxonomy" id="1811518"/>
    <lineage>
        <taxon>Bacteria</taxon>
        <taxon>Pseudomonadati</taxon>
        <taxon>Pseudomonadota</taxon>
        <taxon>Alphaproteobacteria</taxon>
        <taxon>Hyphomicrobiales</taxon>
        <taxon>Phyllobacteriaceae</taxon>
        <taxon>Aquamicrobium</taxon>
    </lineage>
</organism>
<protein>
    <recommendedName>
        <fullName evidence="3">Chitooligosaccharide deacetylase</fullName>
    </recommendedName>
    <alternativeName>
        <fullName evidence="4">Nodulation protein B</fullName>
    </alternativeName>
</protein>
<keyword evidence="5" id="KW-0732">Signal</keyword>
<feature type="chain" id="PRO_5046712693" description="Chitooligosaccharide deacetylase" evidence="5">
    <location>
        <begin position="21"/>
        <end position="250"/>
    </location>
</feature>
<keyword evidence="8" id="KW-1185">Reference proteome</keyword>
<evidence type="ECO:0000256" key="4">
    <source>
        <dbReference type="ARBA" id="ARBA00032976"/>
    </source>
</evidence>
<evidence type="ECO:0000313" key="7">
    <source>
        <dbReference type="EMBL" id="MFC3209041.1"/>
    </source>
</evidence>
<dbReference type="PANTHER" id="PTHR10587">
    <property type="entry name" value="GLYCOSYL TRANSFERASE-RELATED"/>
    <property type="match status" value="1"/>
</dbReference>
<dbReference type="RefSeq" id="WP_378225095.1">
    <property type="nucleotide sequence ID" value="NZ_JBHRTK010000031.1"/>
</dbReference>
<accession>A0ABV7KGW0</accession>
<dbReference type="Proteomes" id="UP001595583">
    <property type="component" value="Unassembled WGS sequence"/>
</dbReference>
<dbReference type="PANTHER" id="PTHR10587:SF134">
    <property type="entry name" value="SECRETED PROTEIN"/>
    <property type="match status" value="1"/>
</dbReference>
<dbReference type="PROSITE" id="PS51677">
    <property type="entry name" value="NODB"/>
    <property type="match status" value="1"/>
</dbReference>
<evidence type="ECO:0000256" key="2">
    <source>
        <dbReference type="ARBA" id="ARBA00010973"/>
    </source>
</evidence>
<dbReference type="InterPro" id="IPR011330">
    <property type="entry name" value="Glyco_hydro/deAcase_b/a-brl"/>
</dbReference>
<comment type="caution">
    <text evidence="7">The sequence shown here is derived from an EMBL/GenBank/DDBJ whole genome shotgun (WGS) entry which is preliminary data.</text>
</comment>
<reference evidence="8" key="1">
    <citation type="journal article" date="2019" name="Int. J. Syst. Evol. Microbiol.">
        <title>The Global Catalogue of Microorganisms (GCM) 10K type strain sequencing project: providing services to taxonomists for standard genome sequencing and annotation.</title>
        <authorList>
            <consortium name="The Broad Institute Genomics Platform"/>
            <consortium name="The Broad Institute Genome Sequencing Center for Infectious Disease"/>
            <person name="Wu L."/>
            <person name="Ma J."/>
        </authorList>
    </citation>
    <scope>NUCLEOTIDE SEQUENCE [LARGE SCALE GENOMIC DNA]</scope>
    <source>
        <strain evidence="8">KCTC 52165</strain>
    </source>
</reference>
<feature type="signal peptide" evidence="5">
    <location>
        <begin position="1"/>
        <end position="20"/>
    </location>
</feature>
<evidence type="ECO:0000313" key="8">
    <source>
        <dbReference type="Proteomes" id="UP001595583"/>
    </source>
</evidence>
<dbReference type="SUPFAM" id="SSF88713">
    <property type="entry name" value="Glycoside hydrolase/deacetylase"/>
    <property type="match status" value="1"/>
</dbReference>
<comment type="similarity">
    <text evidence="2">Belongs to the polysaccharide deacetylase family.</text>
</comment>
<sequence length="250" mass="26340">MRLLCCLLVAATVQAGTAFARPADIVEPTLHIAAGGAAAPRVVLTFDACMGDVDRRILSVLVENRIPATIFVTSRWLKRNHAAFAEMLAQPDLFEIENHGAKHIPAIDRPMKVYGIAAAGSAAAVDAEVEGGAGAVRDAGGDNPRWFRGSTARYSRSAIERIRRMGFRVAGYSLNGDGGSLLGSKVAEKRIASARDGDVVIAHINQPRHSAGEGVARAIMELKARGFAFVRLSDVPANGSDGTTTPVPSS</sequence>
<dbReference type="InterPro" id="IPR050248">
    <property type="entry name" value="Polysacc_deacetylase_ArnD"/>
</dbReference>
<comment type="function">
    <text evidence="1">Is involved in generating a small heat-stable compound (Nod), an acylated oligomer of N-acetylglucosamine, that stimulates mitosis in various plant protoplasts.</text>
</comment>